<accession>A0AAD5U0U9</accession>
<evidence type="ECO:0000256" key="2">
    <source>
        <dbReference type="ARBA" id="ARBA00023043"/>
    </source>
</evidence>
<feature type="compositionally biased region" description="Low complexity" evidence="4">
    <location>
        <begin position="332"/>
        <end position="343"/>
    </location>
</feature>
<dbReference type="EMBL" id="JADGJW010000492">
    <property type="protein sequence ID" value="KAJ3216199.1"/>
    <property type="molecule type" value="Genomic_DNA"/>
</dbReference>
<evidence type="ECO:0000256" key="1">
    <source>
        <dbReference type="ARBA" id="ARBA00022737"/>
    </source>
</evidence>
<dbReference type="SUPFAM" id="SSF48403">
    <property type="entry name" value="Ankyrin repeat"/>
    <property type="match status" value="1"/>
</dbReference>
<dbReference type="Gene3D" id="1.25.40.20">
    <property type="entry name" value="Ankyrin repeat-containing domain"/>
    <property type="match status" value="2"/>
</dbReference>
<evidence type="ECO:0000256" key="4">
    <source>
        <dbReference type="SAM" id="MobiDB-lite"/>
    </source>
</evidence>
<organism evidence="5 6">
    <name type="scientific">Clydaea vesicula</name>
    <dbReference type="NCBI Taxonomy" id="447962"/>
    <lineage>
        <taxon>Eukaryota</taxon>
        <taxon>Fungi</taxon>
        <taxon>Fungi incertae sedis</taxon>
        <taxon>Chytridiomycota</taxon>
        <taxon>Chytridiomycota incertae sedis</taxon>
        <taxon>Chytridiomycetes</taxon>
        <taxon>Lobulomycetales</taxon>
        <taxon>Lobulomycetaceae</taxon>
        <taxon>Clydaea</taxon>
    </lineage>
</organism>
<dbReference type="Pfam" id="PF12796">
    <property type="entry name" value="Ank_2"/>
    <property type="match status" value="1"/>
</dbReference>
<dbReference type="AlphaFoldDB" id="A0AAD5U0U9"/>
<evidence type="ECO:0000313" key="6">
    <source>
        <dbReference type="Proteomes" id="UP001211065"/>
    </source>
</evidence>
<reference evidence="5" key="1">
    <citation type="submission" date="2020-05" db="EMBL/GenBank/DDBJ databases">
        <title>Phylogenomic resolution of chytrid fungi.</title>
        <authorList>
            <person name="Stajich J.E."/>
            <person name="Amses K."/>
            <person name="Simmons R."/>
            <person name="Seto K."/>
            <person name="Myers J."/>
            <person name="Bonds A."/>
            <person name="Quandt C.A."/>
            <person name="Barry K."/>
            <person name="Liu P."/>
            <person name="Grigoriev I."/>
            <person name="Longcore J.E."/>
            <person name="James T.Y."/>
        </authorList>
    </citation>
    <scope>NUCLEOTIDE SEQUENCE</scope>
    <source>
        <strain evidence="5">JEL0476</strain>
    </source>
</reference>
<dbReference type="PANTHER" id="PTHR24171">
    <property type="entry name" value="ANKYRIN REPEAT DOMAIN-CONTAINING PROTEIN 39-RELATED"/>
    <property type="match status" value="1"/>
</dbReference>
<protein>
    <submittedName>
        <fullName evidence="5">Uncharacterized protein</fullName>
    </submittedName>
</protein>
<dbReference type="InterPro" id="IPR036770">
    <property type="entry name" value="Ankyrin_rpt-contain_sf"/>
</dbReference>
<keyword evidence="6" id="KW-1185">Reference proteome</keyword>
<dbReference type="InterPro" id="IPR002110">
    <property type="entry name" value="Ankyrin_rpt"/>
</dbReference>
<feature type="repeat" description="ANK" evidence="3">
    <location>
        <begin position="250"/>
        <end position="282"/>
    </location>
</feature>
<dbReference type="PROSITE" id="PS50088">
    <property type="entry name" value="ANK_REPEAT"/>
    <property type="match status" value="2"/>
</dbReference>
<feature type="region of interest" description="Disordered" evidence="4">
    <location>
        <begin position="316"/>
        <end position="343"/>
    </location>
</feature>
<dbReference type="Pfam" id="PF13857">
    <property type="entry name" value="Ank_5"/>
    <property type="match status" value="1"/>
</dbReference>
<evidence type="ECO:0000256" key="3">
    <source>
        <dbReference type="PROSITE-ProRule" id="PRU00023"/>
    </source>
</evidence>
<keyword evidence="2 3" id="KW-0040">ANK repeat</keyword>
<evidence type="ECO:0000313" key="5">
    <source>
        <dbReference type="EMBL" id="KAJ3216199.1"/>
    </source>
</evidence>
<gene>
    <name evidence="5" type="ORF">HK099_005984</name>
</gene>
<keyword evidence="1" id="KW-0677">Repeat</keyword>
<comment type="caution">
    <text evidence="5">The sequence shown here is derived from an EMBL/GenBank/DDBJ whole genome shotgun (WGS) entry which is preliminary data.</text>
</comment>
<name>A0AAD5U0U9_9FUNG</name>
<dbReference type="Proteomes" id="UP001211065">
    <property type="component" value="Unassembled WGS sequence"/>
</dbReference>
<feature type="repeat" description="ANK" evidence="3">
    <location>
        <begin position="167"/>
        <end position="199"/>
    </location>
</feature>
<sequence>MSSEKRDTIVNRKSNSLLETKSSNQLLNSLSKPILTSVNNSATNLHTILKSNLNSSKLKLNNKKNDSTSDIVKNLKHSNSSTLKLQSTIKLNQSQVRLTNSAGNVSRSGDSVYTARAAEEDKVVEKAGEELKMVDWKLLEACKKGDIELVYKCLWDGADVNCKAPIYKLSPLAIASRNGHKSVAPVLLEFKADLNSVDSYGATTIHWVAANNETELFKFLLQRLQKLNPSTPSQPLNLEVKKLLNYRDDFGSTALHFASVKGHAKMLELLLAAGCDPTIQNNEGKRPSEVTSDVEVCKFLFEEESKQIKLNNLAKRRAPVKKEEGNRKNKKNLTTTAKKSTATSKVDLTKQKVVEVPKKVKPVAKIVKPTSSSSSNSNKSEVAIVMKAVNKVNKISVP</sequence>
<dbReference type="PROSITE" id="PS50297">
    <property type="entry name" value="ANK_REP_REGION"/>
    <property type="match status" value="1"/>
</dbReference>
<proteinExistence type="predicted"/>
<dbReference type="SMART" id="SM00248">
    <property type="entry name" value="ANK"/>
    <property type="match status" value="3"/>
</dbReference>